<evidence type="ECO:0008006" key="4">
    <source>
        <dbReference type="Google" id="ProtNLM"/>
    </source>
</evidence>
<dbReference type="InterPro" id="IPR036514">
    <property type="entry name" value="SGNH_hydro_sf"/>
</dbReference>
<dbReference type="InterPro" id="IPR006311">
    <property type="entry name" value="TAT_signal"/>
</dbReference>
<dbReference type="EMBL" id="PVNK01000135">
    <property type="protein sequence ID" value="PRQ01307.1"/>
    <property type="molecule type" value="Genomic_DNA"/>
</dbReference>
<feature type="region of interest" description="Disordered" evidence="1">
    <location>
        <begin position="37"/>
        <end position="66"/>
    </location>
</feature>
<sequence length="348" mass="39384">MSASSLGPPLRRRSLRRLAGAFGLGLLSAVVVPADQATALAPPEEPPADAEPKPEPEPEPPPTWRFRNADKPVKVVVLAGSVGAWQRDPYAQHFENWCASIEVKNLSKTGYGAYQLRRRFMDQLVANGYVNLRDPDFEYWLVFQGGLNSVAMPEKTNKEIRQLFLSAHQRGIEVVALSLTPWGDESDSRRWKGLAGLAYKADTQKIVDFELGRLSPREALGRYVEVRDDPDAPWDPAELADVGVDLYDSPLRDPNAPLRDIAKLREQLERSKHWQKRYAELDETTRELALDEQAQRAAELPRWYLREELRSFDHIHPNEHGHRLLAEVACPELPASWSCTCPERSEQP</sequence>
<comment type="caution">
    <text evidence="2">The sequence shown here is derived from an EMBL/GenBank/DDBJ whole genome shotgun (WGS) entry which is preliminary data.</text>
</comment>
<dbReference type="Gene3D" id="3.40.50.1110">
    <property type="entry name" value="SGNH hydrolase"/>
    <property type="match status" value="1"/>
</dbReference>
<name>A0A2S9Y878_9BACT</name>
<dbReference type="GO" id="GO:0016788">
    <property type="term" value="F:hydrolase activity, acting on ester bonds"/>
    <property type="evidence" value="ECO:0007669"/>
    <property type="project" value="UniProtKB-ARBA"/>
</dbReference>
<dbReference type="SUPFAM" id="SSF52266">
    <property type="entry name" value="SGNH hydrolase"/>
    <property type="match status" value="1"/>
</dbReference>
<dbReference type="AlphaFoldDB" id="A0A2S9Y878"/>
<protein>
    <recommendedName>
        <fullName evidence="4">SGNH hydrolase-type esterase domain-containing protein</fullName>
    </recommendedName>
</protein>
<organism evidence="2 3">
    <name type="scientific">Enhygromyxa salina</name>
    <dbReference type="NCBI Taxonomy" id="215803"/>
    <lineage>
        <taxon>Bacteria</taxon>
        <taxon>Pseudomonadati</taxon>
        <taxon>Myxococcota</taxon>
        <taxon>Polyangia</taxon>
        <taxon>Nannocystales</taxon>
        <taxon>Nannocystaceae</taxon>
        <taxon>Enhygromyxa</taxon>
    </lineage>
</organism>
<proteinExistence type="predicted"/>
<evidence type="ECO:0000313" key="3">
    <source>
        <dbReference type="Proteomes" id="UP000237968"/>
    </source>
</evidence>
<evidence type="ECO:0000256" key="1">
    <source>
        <dbReference type="SAM" id="MobiDB-lite"/>
    </source>
</evidence>
<dbReference type="PROSITE" id="PS51318">
    <property type="entry name" value="TAT"/>
    <property type="match status" value="1"/>
</dbReference>
<dbReference type="Proteomes" id="UP000237968">
    <property type="component" value="Unassembled WGS sequence"/>
</dbReference>
<keyword evidence="3" id="KW-1185">Reference proteome</keyword>
<reference evidence="2 3" key="1">
    <citation type="submission" date="2018-03" db="EMBL/GenBank/DDBJ databases">
        <title>Draft Genome Sequences of the Obligatory Marine Myxobacteria Enhygromyxa salina SWB005.</title>
        <authorList>
            <person name="Poehlein A."/>
            <person name="Moghaddam J.A."/>
            <person name="Harms H."/>
            <person name="Alanjari M."/>
            <person name="Koenig G.M."/>
            <person name="Daniel R."/>
            <person name="Schaeberle T.F."/>
        </authorList>
    </citation>
    <scope>NUCLEOTIDE SEQUENCE [LARGE SCALE GENOMIC DNA]</scope>
    <source>
        <strain evidence="2 3">SWB005</strain>
    </source>
</reference>
<gene>
    <name evidence="2" type="ORF">ENSA5_26780</name>
</gene>
<evidence type="ECO:0000313" key="2">
    <source>
        <dbReference type="EMBL" id="PRQ01307.1"/>
    </source>
</evidence>
<accession>A0A2S9Y878</accession>